<evidence type="ECO:0000256" key="3">
    <source>
        <dbReference type="SAM" id="SignalP"/>
    </source>
</evidence>
<evidence type="ECO:0000313" key="6">
    <source>
        <dbReference type="EMBL" id="TDP93129.1"/>
    </source>
</evidence>
<keyword evidence="3" id="KW-0732">Signal</keyword>
<dbReference type="Gene3D" id="3.40.630.10">
    <property type="entry name" value="Zn peptidases"/>
    <property type="match status" value="1"/>
</dbReference>
<evidence type="ECO:0000259" key="4">
    <source>
        <dbReference type="Pfam" id="PF02225"/>
    </source>
</evidence>
<dbReference type="AlphaFoldDB" id="A0A4R6S0T4"/>
<feature type="signal peptide" evidence="3">
    <location>
        <begin position="1"/>
        <end position="39"/>
    </location>
</feature>
<dbReference type="RefSeq" id="WP_166644258.1">
    <property type="nucleotide sequence ID" value="NZ_SNYA01000003.1"/>
</dbReference>
<organism evidence="6 7">
    <name type="scientific">Leucobacter luti</name>
    <dbReference type="NCBI Taxonomy" id="340320"/>
    <lineage>
        <taxon>Bacteria</taxon>
        <taxon>Bacillati</taxon>
        <taxon>Actinomycetota</taxon>
        <taxon>Actinomycetes</taxon>
        <taxon>Micrococcales</taxon>
        <taxon>Microbacteriaceae</taxon>
        <taxon>Leucobacter</taxon>
    </lineage>
</organism>
<sequence length="828" mass="84303">MQSRNNVHTEPRPRKRLAFALGAAAITVPLVFTPTAALAVPYAPVDGIEAIRTATYLPDYLQEFADQVDDAAVYEHVRHLAVDIGPRVAATTAEATANAYVQSTLDSYGFTTELEAVTVGVSTFANVVPDRDLPTQVSWQYRPASNALFTEAAAPVAAQVVDIGDGSTFAPADVAGKFVLVTFGGSAASRSAQLTALAGAGAAGVIFINTNANQSMANPGTVPAEATGIQVVGASLGQGQRVRDLLATGPLTLSITTERSGTQSSNVIGVRPAVGDTDGTAPIVYIGAHVDSVVGSPGASDNASGIGIMLESARILSQYSLDTEIRVGAWGAEEKGILGSKAHAQSLTPEEIDRAVGAWNMDMAGTAYAGTAERPMQFWGLSLKPEGMQNSVLNHADALSEHTNRGPLNRGNVARSDHESFQNVGIDAAVFSWMFWSADSSIVLEPTYHQTSDTIENVSQERMGISAEIIGGSAFRASLNSVTVDVQDDAGAAAAGVPVAMSCGADEGWREVGTTASDGSVTTLAPETECDFAALAPNHAIGGALDQAISGDTSVQLKLINDTTPPTVTLDTSAEANAAGWYQGPVEVSLAGADDIDQAPTVEFSRNGTDWEGYTAPITLADEGVNTLHARVTDGSGTTTPVERSYPIDTVAPTLTAAVDTGASAQRGDVTVAASDATSGVDKIEYRMLPDGEWGSLLGAGGSAGAGAAAAGAAPAAAADETLTAELPLGAAAATAEIRAVDVAGHASATVTLEFAADESVKPEPKPEPEPSPKPTDTSTHPAKSLATTGGAAFLGTGVLAGLLLLVGGGAIAIAKRRRAGGASDSSA</sequence>
<protein>
    <submittedName>
        <fullName evidence="6">PA domain-containing protein</fullName>
    </submittedName>
</protein>
<reference evidence="6 7" key="1">
    <citation type="submission" date="2019-03" db="EMBL/GenBank/DDBJ databases">
        <title>Genomic analyses of the natural microbiome of Caenorhabditis elegans.</title>
        <authorList>
            <person name="Samuel B."/>
        </authorList>
    </citation>
    <scope>NUCLEOTIDE SEQUENCE [LARGE SCALE GENOMIC DNA]</scope>
    <source>
        <strain evidence="6 7">JUb18</strain>
    </source>
</reference>
<name>A0A4R6S0T4_9MICO</name>
<dbReference type="Gene3D" id="3.50.30.30">
    <property type="match status" value="1"/>
</dbReference>
<dbReference type="InterPro" id="IPR003137">
    <property type="entry name" value="PA_domain"/>
</dbReference>
<dbReference type="SUPFAM" id="SSF52025">
    <property type="entry name" value="PA domain"/>
    <property type="match status" value="1"/>
</dbReference>
<dbReference type="PANTHER" id="PTHR12147:SF26">
    <property type="entry name" value="PEPTIDASE M28 DOMAIN-CONTAINING PROTEIN"/>
    <property type="match status" value="1"/>
</dbReference>
<feature type="domain" description="PA" evidence="4">
    <location>
        <begin position="165"/>
        <end position="241"/>
    </location>
</feature>
<dbReference type="Proteomes" id="UP000295601">
    <property type="component" value="Unassembled WGS sequence"/>
</dbReference>
<dbReference type="GO" id="GO:0008235">
    <property type="term" value="F:metalloexopeptidase activity"/>
    <property type="evidence" value="ECO:0007669"/>
    <property type="project" value="InterPro"/>
</dbReference>
<evidence type="ECO:0000259" key="5">
    <source>
        <dbReference type="Pfam" id="PF04389"/>
    </source>
</evidence>
<evidence type="ECO:0000256" key="1">
    <source>
        <dbReference type="SAM" id="MobiDB-lite"/>
    </source>
</evidence>
<proteinExistence type="predicted"/>
<dbReference type="PANTHER" id="PTHR12147">
    <property type="entry name" value="METALLOPEPTIDASE M28 FAMILY MEMBER"/>
    <property type="match status" value="1"/>
</dbReference>
<feature type="region of interest" description="Disordered" evidence="1">
    <location>
        <begin position="755"/>
        <end position="786"/>
    </location>
</feature>
<feature type="chain" id="PRO_5020637721" evidence="3">
    <location>
        <begin position="40"/>
        <end position="828"/>
    </location>
</feature>
<dbReference type="Pfam" id="PF04389">
    <property type="entry name" value="Peptidase_M28"/>
    <property type="match status" value="1"/>
</dbReference>
<comment type="caution">
    <text evidence="6">The sequence shown here is derived from an EMBL/GenBank/DDBJ whole genome shotgun (WGS) entry which is preliminary data.</text>
</comment>
<evidence type="ECO:0000313" key="7">
    <source>
        <dbReference type="Proteomes" id="UP000295601"/>
    </source>
</evidence>
<keyword evidence="2" id="KW-1133">Transmembrane helix</keyword>
<dbReference type="SUPFAM" id="SSF53187">
    <property type="entry name" value="Zn-dependent exopeptidases"/>
    <property type="match status" value="1"/>
</dbReference>
<dbReference type="InterPro" id="IPR007484">
    <property type="entry name" value="Peptidase_M28"/>
</dbReference>
<feature type="compositionally biased region" description="Basic and acidic residues" evidence="1">
    <location>
        <begin position="759"/>
        <end position="771"/>
    </location>
</feature>
<dbReference type="EMBL" id="SNYA01000003">
    <property type="protein sequence ID" value="TDP93129.1"/>
    <property type="molecule type" value="Genomic_DNA"/>
</dbReference>
<gene>
    <name evidence="6" type="ORF">EDF62_1104</name>
</gene>
<feature type="domain" description="Peptidase M28" evidence="5">
    <location>
        <begin position="278"/>
        <end position="470"/>
    </location>
</feature>
<dbReference type="InterPro" id="IPR046450">
    <property type="entry name" value="PA_dom_sf"/>
</dbReference>
<dbReference type="InterPro" id="IPR045175">
    <property type="entry name" value="M28_fam"/>
</dbReference>
<feature type="transmembrane region" description="Helical" evidence="2">
    <location>
        <begin position="792"/>
        <end position="815"/>
    </location>
</feature>
<keyword evidence="2" id="KW-0472">Membrane</keyword>
<evidence type="ECO:0000256" key="2">
    <source>
        <dbReference type="SAM" id="Phobius"/>
    </source>
</evidence>
<dbReference type="GO" id="GO:0006508">
    <property type="term" value="P:proteolysis"/>
    <property type="evidence" value="ECO:0007669"/>
    <property type="project" value="InterPro"/>
</dbReference>
<accession>A0A4R6S0T4</accession>
<keyword evidence="7" id="KW-1185">Reference proteome</keyword>
<dbReference type="Pfam" id="PF02225">
    <property type="entry name" value="PA"/>
    <property type="match status" value="1"/>
</dbReference>
<keyword evidence="2" id="KW-0812">Transmembrane</keyword>